<gene>
    <name evidence="1" type="ORF">AM592_01750</name>
</gene>
<dbReference type="AlphaFoldDB" id="A0A0M4FNI9"/>
<dbReference type="Proteomes" id="UP000067625">
    <property type="component" value="Chromosome"/>
</dbReference>
<dbReference type="InterPro" id="IPR006490">
    <property type="entry name" value="Maj_tail_phi13"/>
</dbReference>
<dbReference type="STRING" id="1441095.AM592_01750"/>
<accession>A0A0M4FNI9</accession>
<sequence length="188" mass="20791">MPTIGLRDMHFAKFKDDGTYETPVKLSEAISATVTPNYTVTTLYADDRAVNVASALGDIDVQINPKDLPADEYDLLMGTTKNTDGVIEDSVDDVAPYGALLFRLPFEQGGFRYYCYYKGKFQPPALTHNTRGGSTEFQTPTISGKFMPRDDGKWRAHLDAPGKVENPIADTWFDSVYKPTPPAPETTP</sequence>
<reference evidence="1 2" key="2">
    <citation type="journal article" date="2016" name="Int. J. Syst. Evol. Microbiol.">
        <title>Bacillus gobiensis sp. nov., isolated from a soil sample.</title>
        <authorList>
            <person name="Liu B."/>
            <person name="Liu G.H."/>
            <person name="Cetin S."/>
            <person name="Schumann P."/>
            <person name="Pan Z.Z."/>
            <person name="Chen Q.Q."/>
        </authorList>
    </citation>
    <scope>NUCLEOTIDE SEQUENCE [LARGE SCALE GENOMIC DNA]</scope>
    <source>
        <strain evidence="1 2">FJAT-4402</strain>
    </source>
</reference>
<proteinExistence type="predicted"/>
<dbReference type="NCBIfam" id="TIGR01603">
    <property type="entry name" value="maj_tail_phi13"/>
    <property type="match status" value="1"/>
</dbReference>
<protein>
    <submittedName>
        <fullName evidence="1">Phage tail protein</fullName>
    </submittedName>
</protein>
<dbReference type="InterPro" id="IPR006724">
    <property type="entry name" value="Phage_TTP"/>
</dbReference>
<reference evidence="2" key="1">
    <citation type="submission" date="2015-08" db="EMBL/GenBank/DDBJ databases">
        <title>Genome sequencing project for genomic taxonomy and phylogenomics of Bacillus-like bacteria.</title>
        <authorList>
            <person name="Liu B."/>
            <person name="Wang J."/>
            <person name="Zhu Y."/>
            <person name="Liu G."/>
            <person name="Chen Q."/>
            <person name="Chen Z."/>
            <person name="Lan J."/>
            <person name="Che J."/>
            <person name="Ge C."/>
            <person name="Shi H."/>
            <person name="Pan Z."/>
            <person name="Liu X."/>
        </authorList>
    </citation>
    <scope>NUCLEOTIDE SEQUENCE [LARGE SCALE GENOMIC DNA]</scope>
    <source>
        <strain evidence="2">FJAT-4402</strain>
    </source>
</reference>
<evidence type="ECO:0000313" key="1">
    <source>
        <dbReference type="EMBL" id="ALC80448.1"/>
    </source>
</evidence>
<name>A0A0M4FNI9_9BACI</name>
<dbReference type="Pfam" id="PF04630">
    <property type="entry name" value="Phage_TTP_1"/>
    <property type="match status" value="1"/>
</dbReference>
<dbReference type="PATRIC" id="fig|1441095.3.peg.368"/>
<dbReference type="OrthoDB" id="3078218at2"/>
<dbReference type="RefSeq" id="WP_053602178.1">
    <property type="nucleotide sequence ID" value="NZ_CP012600.1"/>
</dbReference>
<keyword evidence="2" id="KW-1185">Reference proteome</keyword>
<evidence type="ECO:0000313" key="2">
    <source>
        <dbReference type="Proteomes" id="UP000067625"/>
    </source>
</evidence>
<organism evidence="1 2">
    <name type="scientific">Bacillus gobiensis</name>
    <dbReference type="NCBI Taxonomy" id="1441095"/>
    <lineage>
        <taxon>Bacteria</taxon>
        <taxon>Bacillati</taxon>
        <taxon>Bacillota</taxon>
        <taxon>Bacilli</taxon>
        <taxon>Bacillales</taxon>
        <taxon>Bacillaceae</taxon>
        <taxon>Bacillus</taxon>
    </lineage>
</organism>
<dbReference type="EMBL" id="CP012600">
    <property type="protein sequence ID" value="ALC80448.1"/>
    <property type="molecule type" value="Genomic_DNA"/>
</dbReference>